<dbReference type="RefSeq" id="XP_024349369.1">
    <property type="nucleotide sequence ID" value="XM_024496166.1"/>
</dbReference>
<organism evidence="1 2">
    <name type="scientific">Echinococcus granulosus</name>
    <name type="common">Hydatid tapeworm</name>
    <dbReference type="NCBI Taxonomy" id="6210"/>
    <lineage>
        <taxon>Eukaryota</taxon>
        <taxon>Metazoa</taxon>
        <taxon>Spiralia</taxon>
        <taxon>Lophotrochozoa</taxon>
        <taxon>Platyhelminthes</taxon>
        <taxon>Cestoda</taxon>
        <taxon>Eucestoda</taxon>
        <taxon>Cyclophyllidea</taxon>
        <taxon>Taeniidae</taxon>
        <taxon>Echinococcus</taxon>
        <taxon>Echinococcus granulosus group</taxon>
    </lineage>
</organism>
<dbReference type="EMBL" id="APAU02000066">
    <property type="protein sequence ID" value="EUB58173.1"/>
    <property type="molecule type" value="Genomic_DNA"/>
</dbReference>
<dbReference type="CTD" id="36342632"/>
<dbReference type="KEGG" id="egl:EGR_06917"/>
<reference evidence="1 2" key="1">
    <citation type="journal article" date="2013" name="Nat. Genet.">
        <title>The genome of the hydatid tapeworm Echinococcus granulosus.</title>
        <authorList>
            <person name="Zheng H."/>
            <person name="Zhang W."/>
            <person name="Zhang L."/>
            <person name="Zhang Z."/>
            <person name="Li J."/>
            <person name="Lu G."/>
            <person name="Zhu Y."/>
            <person name="Wang Y."/>
            <person name="Huang Y."/>
            <person name="Liu J."/>
            <person name="Kang H."/>
            <person name="Chen J."/>
            <person name="Wang L."/>
            <person name="Chen A."/>
            <person name="Yu S."/>
            <person name="Gao Z."/>
            <person name="Jin L."/>
            <person name="Gu W."/>
            <person name="Wang Z."/>
            <person name="Zhao L."/>
            <person name="Shi B."/>
            <person name="Wen H."/>
            <person name="Lin R."/>
            <person name="Jones M.K."/>
            <person name="Brejova B."/>
            <person name="Vinar T."/>
            <person name="Zhao G."/>
            <person name="McManus D.P."/>
            <person name="Chen Z."/>
            <person name="Zhou Y."/>
            <person name="Wang S."/>
        </authorList>
    </citation>
    <scope>NUCLEOTIDE SEQUENCE [LARGE SCALE GENOMIC DNA]</scope>
</reference>
<dbReference type="AlphaFoldDB" id="W6U9W6"/>
<evidence type="ECO:0000313" key="1">
    <source>
        <dbReference type="EMBL" id="EUB58173.1"/>
    </source>
</evidence>
<comment type="caution">
    <text evidence="1">The sequence shown here is derived from an EMBL/GenBank/DDBJ whole genome shotgun (WGS) entry which is preliminary data.</text>
</comment>
<proteinExistence type="predicted"/>
<keyword evidence="2" id="KW-1185">Reference proteome</keyword>
<evidence type="ECO:0000313" key="2">
    <source>
        <dbReference type="Proteomes" id="UP000019149"/>
    </source>
</evidence>
<sequence>MNKCMCVYKHMYDASALLSLSRFDEFNSFITLLKHFHQRLLGPLCSFGHFRTHFYIQPYVNIAIVEKNCLNFFRNTHSRISPLCVKTHNFKYNLPLDMPDSYLPYNVKKYFALRKNDQKFNNPFHLDNSNVVEFGQKEIGSKLKSLFRNRSGGIFEHLLRLGSIDVFELQQLKQIYKKHFYLGHILSSLTPSLPIENNDRYKALLHFYEIFIWKANKTFNSISLAFSSHLRCPTTHSIYSPTNNLELSKANVDH</sequence>
<accession>W6U9W6</accession>
<dbReference type="GeneID" id="36342632"/>
<gene>
    <name evidence="1" type="ORF">EGR_06917</name>
</gene>
<protein>
    <submittedName>
        <fullName evidence="1">Uncharacterized protein</fullName>
    </submittedName>
</protein>
<name>W6U9W6_ECHGR</name>
<dbReference type="Proteomes" id="UP000019149">
    <property type="component" value="Unassembled WGS sequence"/>
</dbReference>